<feature type="region of interest" description="Disordered" evidence="3">
    <location>
        <begin position="1103"/>
        <end position="1190"/>
    </location>
</feature>
<dbReference type="STRING" id="2018661.A0A2A2LIF7"/>
<evidence type="ECO:0000256" key="1">
    <source>
        <dbReference type="ARBA" id="ARBA00022737"/>
    </source>
</evidence>
<feature type="region of interest" description="Disordered" evidence="3">
    <location>
        <begin position="279"/>
        <end position="331"/>
    </location>
</feature>
<dbReference type="OrthoDB" id="187617at2759"/>
<protein>
    <recommendedName>
        <fullName evidence="8">WW domain-containing protein</fullName>
    </recommendedName>
</protein>
<dbReference type="SMART" id="SM00456">
    <property type="entry name" value="WW"/>
    <property type="match status" value="2"/>
</dbReference>
<dbReference type="EMBL" id="LIAE01006707">
    <property type="protein sequence ID" value="PAV86013.1"/>
    <property type="molecule type" value="Genomic_DNA"/>
</dbReference>
<feature type="compositionally biased region" description="Polar residues" evidence="3">
    <location>
        <begin position="41"/>
        <end position="63"/>
    </location>
</feature>
<feature type="compositionally biased region" description="Acidic residues" evidence="3">
    <location>
        <begin position="1"/>
        <end position="25"/>
    </location>
</feature>
<feature type="domain" description="FF" evidence="5">
    <location>
        <begin position="689"/>
        <end position="747"/>
    </location>
</feature>
<dbReference type="Gene3D" id="1.10.10.440">
    <property type="entry name" value="FF domain"/>
    <property type="match status" value="5"/>
</dbReference>
<feature type="region of interest" description="Disordered" evidence="3">
    <location>
        <begin position="1"/>
        <end position="63"/>
    </location>
</feature>
<feature type="compositionally biased region" description="Low complexity" evidence="3">
    <location>
        <begin position="578"/>
        <end position="606"/>
    </location>
</feature>
<reference evidence="6 7" key="1">
    <citation type="journal article" date="2017" name="Curr. Biol.">
        <title>Genome architecture and evolution of a unichromosomal asexual nematode.</title>
        <authorList>
            <person name="Fradin H."/>
            <person name="Zegar C."/>
            <person name="Gutwein M."/>
            <person name="Lucas J."/>
            <person name="Kovtun M."/>
            <person name="Corcoran D."/>
            <person name="Baugh L.R."/>
            <person name="Kiontke K."/>
            <person name="Gunsalus K."/>
            <person name="Fitch D.H."/>
            <person name="Piano F."/>
        </authorList>
    </citation>
    <scope>NUCLEOTIDE SEQUENCE [LARGE SCALE GENOMIC DNA]</scope>
    <source>
        <strain evidence="6">PF1309</strain>
    </source>
</reference>
<gene>
    <name evidence="6" type="ORF">WR25_26502</name>
</gene>
<dbReference type="Gene3D" id="2.20.70.10">
    <property type="match status" value="2"/>
</dbReference>
<feature type="compositionally biased region" description="Basic residues" evidence="3">
    <location>
        <begin position="1159"/>
        <end position="1168"/>
    </location>
</feature>
<evidence type="ECO:0000259" key="4">
    <source>
        <dbReference type="PROSITE" id="PS50020"/>
    </source>
</evidence>
<dbReference type="GO" id="GO:0005685">
    <property type="term" value="C:U1 snRNP"/>
    <property type="evidence" value="ECO:0007669"/>
    <property type="project" value="TreeGrafter"/>
</dbReference>
<feature type="region of interest" description="Disordered" evidence="3">
    <location>
        <begin position="507"/>
        <end position="529"/>
    </location>
</feature>
<dbReference type="PROSITE" id="PS01159">
    <property type="entry name" value="WW_DOMAIN_1"/>
    <property type="match status" value="2"/>
</dbReference>
<dbReference type="InterPro" id="IPR001202">
    <property type="entry name" value="WW_dom"/>
</dbReference>
<dbReference type="PANTHER" id="PTHR11864">
    <property type="entry name" value="PRE-MRNA-PROCESSING PROTEIN PRP40"/>
    <property type="match status" value="1"/>
</dbReference>
<feature type="compositionally biased region" description="Basic and acidic residues" evidence="3">
    <location>
        <begin position="1146"/>
        <end position="1158"/>
    </location>
</feature>
<dbReference type="GO" id="GO:0003723">
    <property type="term" value="F:RNA binding"/>
    <property type="evidence" value="ECO:0007669"/>
    <property type="project" value="TreeGrafter"/>
</dbReference>
<keyword evidence="2" id="KW-0175">Coiled coil</keyword>
<accession>A0A2A2LIF7</accession>
<sequence>MTDPDYGTDSDMPELMPELEAEPDESTNGPAMTLKSILEGATSSNSTNSTPVLSPASTPKPSATASINIIKSKPLDLASLGIAPVPSAKKAANPTQMPLSSKFVTTTSTSYNSKFTTTGSAPSTSKFVPATSSVLKSRFMSQTPSTSKVIPFRPATATLTPGTKTTLFSAAPKYPSFMIRNSIHTIPGRSKSTQTQDDSKFTELGRRLSLVDLKKLRCRDENQKSLVNRGEDILKAVYESVSKIKKALGPVAVHSPFSNISECVSMIAGVSRDSVHRVCVEQRPRKRKLGKNRKRNNNRSKRRKSTSEESDHAEEDDEDEDEQEREEIQNNGYDIFEDVRKRIKQEENEQEIEPEVKAGIKTEIKEELCGVVATSRQHNLLLKASRRVVMLPGYGGFPIVTPALQLAAQQQIAQAQLLAAQRRMLLPGVSAAPSVSTGGLLNVSLPTTVVTAGRPAPMLVPPGMVNVEDATDSPRSTMIDAQWCEARTADGRVYYYHKVTRETSWAKPDGVKTPQERASSTPSSSTIWKRFTSPEGRSYYYNMVTKVTTWEKPEGFVEPGESGGENKAQQSEEGQKSNNPLAQIQAAQAQAAAQNPASAPSHHAAAQKASAIQLHIPSTLSSVGVIPQSASILPSGMFRIAPSSTKEEPKGESEIEKAMKATLASLTANSSASSSRAEELLAGSEADLKRRQGERFRELLRDKYNDSKISANCNWEQAVKFIQHDPRFRIIQKISEKKQLFNQWKIQKQKEERDEKRLSAKRAKEQLEKFLQTHPKVKETLKYSRACDLFSREPIWTAVPSEDRHDIFKDVIEFVTKRDKEKKKEVRQRNISALAAILHSMEKISYKTTWAQAQRLLIENPQFADDTTLQSMDKEDALIVFEEHIKQLEKDHEEEKENEDNRIKRQERKVREAFQQFLVEMHKKGELTSMSLWSSLYPIISTDYRFDAMLTQTGSTPLDLFKFYVEELKDQYGEDRKIIKEILAQQDKIVKADTQYDEFFGWVTNDQKGAAVDQGNMKFVFNSLIEKAENKKNEVEREESRKKRRLESEFRNLLRLVQPPVDANTEWQTIRPKLEKEKAYLVLEDDEARERCFEEYKVALAESCGHHHSSSKKKKKEKKKKSRKSDKDSESEGEIRERKKKKKRSRDRDRDGSDDEGKKKKKRKRSFTRSRSGSPDTDNYYPEEKKKKEK</sequence>
<dbReference type="InterPro" id="IPR036517">
    <property type="entry name" value="FF_domain_sf"/>
</dbReference>
<dbReference type="PROSITE" id="PS50020">
    <property type="entry name" value="WW_DOMAIN_2"/>
    <property type="match status" value="2"/>
</dbReference>
<keyword evidence="1" id="KW-0677">Repeat</keyword>
<evidence type="ECO:0000256" key="2">
    <source>
        <dbReference type="SAM" id="Coils"/>
    </source>
</evidence>
<dbReference type="InterPro" id="IPR036020">
    <property type="entry name" value="WW_dom_sf"/>
</dbReference>
<dbReference type="SMART" id="SM00441">
    <property type="entry name" value="FF"/>
    <property type="match status" value="4"/>
</dbReference>
<evidence type="ECO:0000313" key="7">
    <source>
        <dbReference type="Proteomes" id="UP000218231"/>
    </source>
</evidence>
<evidence type="ECO:0000256" key="3">
    <source>
        <dbReference type="SAM" id="MobiDB-lite"/>
    </source>
</evidence>
<keyword evidence="7" id="KW-1185">Reference proteome</keyword>
<evidence type="ECO:0000313" key="6">
    <source>
        <dbReference type="EMBL" id="PAV86013.1"/>
    </source>
</evidence>
<dbReference type="SUPFAM" id="SSF81698">
    <property type="entry name" value="FF domain"/>
    <property type="match status" value="5"/>
</dbReference>
<comment type="caution">
    <text evidence="6">The sequence shown here is derived from an EMBL/GenBank/DDBJ whole genome shotgun (WGS) entry which is preliminary data.</text>
</comment>
<feature type="domain" description="FF" evidence="5">
    <location>
        <begin position="1043"/>
        <end position="1099"/>
    </location>
</feature>
<dbReference type="AlphaFoldDB" id="A0A2A2LIF7"/>
<dbReference type="PROSITE" id="PS51676">
    <property type="entry name" value="FF"/>
    <property type="match status" value="4"/>
</dbReference>
<dbReference type="CDD" id="cd00201">
    <property type="entry name" value="WW"/>
    <property type="match status" value="2"/>
</dbReference>
<feature type="domain" description="FF" evidence="5">
    <location>
        <begin position="818"/>
        <end position="887"/>
    </location>
</feature>
<evidence type="ECO:0008006" key="8">
    <source>
        <dbReference type="Google" id="ProtNLM"/>
    </source>
</evidence>
<evidence type="ECO:0000259" key="5">
    <source>
        <dbReference type="PROSITE" id="PS51676"/>
    </source>
</evidence>
<dbReference type="FunFam" id="1.10.10.440:FF:000003">
    <property type="entry name" value="Pre-mRNA processing factor 40 homolog A"/>
    <property type="match status" value="1"/>
</dbReference>
<feature type="domain" description="WW" evidence="4">
    <location>
        <begin position="528"/>
        <end position="555"/>
    </location>
</feature>
<feature type="coiled-coil region" evidence="2">
    <location>
        <begin position="746"/>
        <end position="773"/>
    </location>
</feature>
<feature type="region of interest" description="Disordered" evidence="3">
    <location>
        <begin position="554"/>
        <end position="606"/>
    </location>
</feature>
<dbReference type="SUPFAM" id="SSF51045">
    <property type="entry name" value="WW domain"/>
    <property type="match status" value="2"/>
</dbReference>
<feature type="compositionally biased region" description="Acidic residues" evidence="3">
    <location>
        <begin position="311"/>
        <end position="325"/>
    </location>
</feature>
<dbReference type="PANTHER" id="PTHR11864:SF0">
    <property type="entry name" value="PRP40 PRE-MRNA PROCESSING FACTOR 40 HOMOLOG A (YEAST)"/>
    <property type="match status" value="1"/>
</dbReference>
<feature type="coiled-coil region" evidence="2">
    <location>
        <begin position="878"/>
        <end position="916"/>
    </location>
</feature>
<feature type="compositionally biased region" description="Basic and acidic residues" evidence="3">
    <location>
        <begin position="1125"/>
        <end position="1137"/>
    </location>
</feature>
<feature type="compositionally biased region" description="Polar residues" evidence="3">
    <location>
        <begin position="516"/>
        <end position="527"/>
    </location>
</feature>
<feature type="compositionally biased region" description="Basic residues" evidence="3">
    <location>
        <begin position="1106"/>
        <end position="1124"/>
    </location>
</feature>
<feature type="domain" description="FF" evidence="5">
    <location>
        <begin position="906"/>
        <end position="967"/>
    </location>
</feature>
<dbReference type="GO" id="GO:0071004">
    <property type="term" value="C:U2-type prespliceosome"/>
    <property type="evidence" value="ECO:0007669"/>
    <property type="project" value="TreeGrafter"/>
</dbReference>
<feature type="compositionally biased region" description="Basic residues" evidence="3">
    <location>
        <begin position="284"/>
        <end position="304"/>
    </location>
</feature>
<dbReference type="InterPro" id="IPR002713">
    <property type="entry name" value="FF_domain"/>
</dbReference>
<dbReference type="Pfam" id="PF25432">
    <property type="entry name" value="FF_PRPF40A"/>
    <property type="match status" value="1"/>
</dbReference>
<dbReference type="InterPro" id="IPR039726">
    <property type="entry name" value="Prp40-like"/>
</dbReference>
<feature type="domain" description="WW" evidence="4">
    <location>
        <begin position="477"/>
        <end position="510"/>
    </location>
</feature>
<dbReference type="GO" id="GO:0045292">
    <property type="term" value="P:mRNA cis splicing, via spliceosome"/>
    <property type="evidence" value="ECO:0007669"/>
    <property type="project" value="InterPro"/>
</dbReference>
<proteinExistence type="predicted"/>
<dbReference type="Proteomes" id="UP000218231">
    <property type="component" value="Unassembled WGS sequence"/>
</dbReference>
<dbReference type="FunFam" id="1.10.10.440:FF:000002">
    <property type="entry name" value="pre-mRNA-processing factor 40 homolog A isoform X1"/>
    <property type="match status" value="1"/>
</dbReference>
<organism evidence="6 7">
    <name type="scientific">Diploscapter pachys</name>
    <dbReference type="NCBI Taxonomy" id="2018661"/>
    <lineage>
        <taxon>Eukaryota</taxon>
        <taxon>Metazoa</taxon>
        <taxon>Ecdysozoa</taxon>
        <taxon>Nematoda</taxon>
        <taxon>Chromadorea</taxon>
        <taxon>Rhabditida</taxon>
        <taxon>Rhabditina</taxon>
        <taxon>Rhabditomorpha</taxon>
        <taxon>Rhabditoidea</taxon>
        <taxon>Rhabditidae</taxon>
        <taxon>Diploscapter</taxon>
    </lineage>
</organism>
<name>A0A2A2LIF7_9BILA</name>
<dbReference type="Pfam" id="PF01846">
    <property type="entry name" value="FF"/>
    <property type="match status" value="3"/>
</dbReference>
<dbReference type="Pfam" id="PF00397">
    <property type="entry name" value="WW"/>
    <property type="match status" value="2"/>
</dbReference>